<evidence type="ECO:0000313" key="1">
    <source>
        <dbReference type="EMBL" id="CAH0237001.1"/>
    </source>
</evidence>
<accession>A0A9W4KY10</accession>
<evidence type="ECO:0000313" key="2">
    <source>
        <dbReference type="Proteomes" id="UP000789326"/>
    </source>
</evidence>
<comment type="caution">
    <text evidence="1">The sequence shown here is derived from an EMBL/GenBank/DDBJ whole genome shotgun (WGS) entry which is preliminary data.</text>
</comment>
<dbReference type="Proteomes" id="UP000789326">
    <property type="component" value="Unassembled WGS sequence"/>
</dbReference>
<sequence>MGSSMLFFMGGRYQIPVSRQSPKDQKTNGGIDLHALLVQFKHLIV</sequence>
<proteinExistence type="predicted"/>
<gene>
    <name evidence="1" type="ORF">SRABI133_02785</name>
</gene>
<dbReference type="EMBL" id="CAKKMG010000037">
    <property type="protein sequence ID" value="CAH0237001.1"/>
    <property type="molecule type" value="Genomic_DNA"/>
</dbReference>
<dbReference type="AlphaFoldDB" id="A0A9W4KY10"/>
<reference evidence="1" key="1">
    <citation type="submission" date="2021-11" db="EMBL/GenBank/DDBJ databases">
        <authorList>
            <person name="Bulgarelli D."/>
        </authorList>
    </citation>
    <scope>NUCLEOTIDE SEQUENCE</scope>
    <source>
        <strain evidence="1">Bi133</strain>
    </source>
</reference>
<organism evidence="1 2">
    <name type="scientific">Peribacillus simplex</name>
    <dbReference type="NCBI Taxonomy" id="1478"/>
    <lineage>
        <taxon>Bacteria</taxon>
        <taxon>Bacillati</taxon>
        <taxon>Bacillota</taxon>
        <taxon>Bacilli</taxon>
        <taxon>Bacillales</taxon>
        <taxon>Bacillaceae</taxon>
        <taxon>Peribacillus</taxon>
    </lineage>
</organism>
<name>A0A9W4KY10_9BACI</name>
<protein>
    <submittedName>
        <fullName evidence="1">Uncharacterized protein</fullName>
    </submittedName>
</protein>